<gene>
    <name evidence="1" type="ORF">ZT1A5_G11515</name>
</gene>
<dbReference type="EMBL" id="LT882689">
    <property type="protein sequence ID" value="SMY30065.1"/>
    <property type="molecule type" value="Genomic_DNA"/>
</dbReference>
<dbReference type="Proteomes" id="UP000215453">
    <property type="component" value="Chromosome 14"/>
</dbReference>
<evidence type="ECO:0000313" key="1">
    <source>
        <dbReference type="EMBL" id="SMY30065.1"/>
    </source>
</evidence>
<reference evidence="1 2" key="1">
    <citation type="submission" date="2016-10" db="EMBL/GenBank/DDBJ databases">
        <authorList>
            <person name="Varghese N."/>
        </authorList>
    </citation>
    <scope>NUCLEOTIDE SEQUENCE [LARGE SCALE GENOMIC DNA]</scope>
</reference>
<dbReference type="AlphaFoldDB" id="A0A1Y6M072"/>
<evidence type="ECO:0000313" key="2">
    <source>
        <dbReference type="Proteomes" id="UP000215453"/>
    </source>
</evidence>
<accession>A0A1Y6M072</accession>
<protein>
    <submittedName>
        <fullName evidence="1">Uncharacterized protein</fullName>
    </submittedName>
</protein>
<sequence>MAAINVGDKHAKPALKPVGIIVSDFDDMPGRYNRIPGGPLPNTSTKLDSAAVDEILSFLRRMDQHIRDTVSITLSGNRAEFSLTAYEHTKTKTAMEDARRDLVAA</sequence>
<organism evidence="1 2">
    <name type="scientific">Zymoseptoria tritici ST99CH_1A5</name>
    <dbReference type="NCBI Taxonomy" id="1276529"/>
    <lineage>
        <taxon>Eukaryota</taxon>
        <taxon>Fungi</taxon>
        <taxon>Dikarya</taxon>
        <taxon>Ascomycota</taxon>
        <taxon>Pezizomycotina</taxon>
        <taxon>Dothideomycetes</taxon>
        <taxon>Dothideomycetidae</taxon>
        <taxon>Mycosphaerellales</taxon>
        <taxon>Mycosphaerellaceae</taxon>
        <taxon>Zymoseptoria</taxon>
    </lineage>
</organism>
<name>A0A1Y6M072_ZYMTR</name>
<proteinExistence type="predicted"/>